<keyword evidence="3" id="KW-1185">Reference proteome</keyword>
<dbReference type="Proteomes" id="UP001374803">
    <property type="component" value="Chromosome"/>
</dbReference>
<feature type="chain" id="PRO_5045309423" description="Lipoprotein" evidence="1">
    <location>
        <begin position="20"/>
        <end position="600"/>
    </location>
</feature>
<evidence type="ECO:0008006" key="4">
    <source>
        <dbReference type="Google" id="ProtNLM"/>
    </source>
</evidence>
<accession>A0ABZ2KR81</accession>
<dbReference type="PROSITE" id="PS51257">
    <property type="entry name" value="PROKAR_LIPOPROTEIN"/>
    <property type="match status" value="1"/>
</dbReference>
<name>A0ABZ2KR81_9BACT</name>
<reference evidence="2" key="1">
    <citation type="submission" date="2021-12" db="EMBL/GenBank/DDBJ databases">
        <title>Discovery of the Pendulisporaceae a myxobacterial family with distinct sporulation behavior and unique specialized metabolism.</title>
        <authorList>
            <person name="Garcia R."/>
            <person name="Popoff A."/>
            <person name="Bader C.D."/>
            <person name="Loehr J."/>
            <person name="Walesch S."/>
            <person name="Walt C."/>
            <person name="Boldt J."/>
            <person name="Bunk B."/>
            <person name="Haeckl F.J.F.P.J."/>
            <person name="Gunesch A.P."/>
            <person name="Birkelbach J."/>
            <person name="Nuebel U."/>
            <person name="Pietschmann T."/>
            <person name="Bach T."/>
            <person name="Mueller R."/>
        </authorList>
    </citation>
    <scope>NUCLEOTIDE SEQUENCE</scope>
    <source>
        <strain evidence="2">MSr11367</strain>
    </source>
</reference>
<organism evidence="2 3">
    <name type="scientific">Pendulispora rubella</name>
    <dbReference type="NCBI Taxonomy" id="2741070"/>
    <lineage>
        <taxon>Bacteria</taxon>
        <taxon>Pseudomonadati</taxon>
        <taxon>Myxococcota</taxon>
        <taxon>Myxococcia</taxon>
        <taxon>Myxococcales</taxon>
        <taxon>Sorangiineae</taxon>
        <taxon>Pendulisporaceae</taxon>
        <taxon>Pendulispora</taxon>
    </lineage>
</organism>
<evidence type="ECO:0000313" key="2">
    <source>
        <dbReference type="EMBL" id="WXB01164.1"/>
    </source>
</evidence>
<evidence type="ECO:0000256" key="1">
    <source>
        <dbReference type="SAM" id="SignalP"/>
    </source>
</evidence>
<proteinExistence type="predicted"/>
<protein>
    <recommendedName>
        <fullName evidence="4">Lipoprotein</fullName>
    </recommendedName>
</protein>
<dbReference type="RefSeq" id="WP_394830774.1">
    <property type="nucleotide sequence ID" value="NZ_CP089929.1"/>
</dbReference>
<feature type="signal peptide" evidence="1">
    <location>
        <begin position="1"/>
        <end position="19"/>
    </location>
</feature>
<sequence length="600" mass="63663">MKWMAAGLLAMGAVGCAGAGQTYAPSKPAAVFPSRAELEAIAPKEVTAESFDLGNVQVETWNYGAAAGPDGPYEDTSPWAPILGQIIQAAPPGQLRLSGALRCAAEETARFHLKHGSLPSMSWRRFTAARCGSPSPNVMILSNTFDLPEGVTDAQVVARMPANFAYEMAKPLHSTSRHVTAGLAAVRDGKRLAVGIVFARDTVQVDASSYRADAQRRVTVRGTLVGEPAEQISGLINLGRYGVAPCEADREVAPPAFELSCQMAEGDKWAWIDLTARAKDRVLSNQVGSVMVLAAGEELPIQYGAPRGAGAPSVVRTPAEFRSALASRLNAVRGAARLSPLQLSAEQSTINERLVGVLLDTESKDAAKGNWSDFGSTADRAAIGVMAGWEVRGLIRDGTVFVASAPETRDATAWLDFAIEHPMGRATLLAPESRVVAIGPAVPKSANALGAVVTTYALFEGDDHSAEAERVFSAISSARTQRGLPAPVRLTNVPGLAEQTALVRAGKKAPSAAFHETLEYIAEHLPGERIQGLSFETLDVNRLIFPKELFRAGPMQLVVEVTHHRAPGAAWGQYVVYMFLRSSAGKAGYDARADGHHAAF</sequence>
<keyword evidence="1" id="KW-0732">Signal</keyword>
<dbReference type="EMBL" id="CP089983">
    <property type="protein sequence ID" value="WXB01164.1"/>
    <property type="molecule type" value="Genomic_DNA"/>
</dbReference>
<gene>
    <name evidence="2" type="ORF">LVJ94_30125</name>
</gene>
<evidence type="ECO:0000313" key="3">
    <source>
        <dbReference type="Proteomes" id="UP001374803"/>
    </source>
</evidence>